<proteinExistence type="predicted"/>
<dbReference type="Proteomes" id="UP000886111">
    <property type="component" value="Unassembled WGS sequence"/>
</dbReference>
<comment type="caution">
    <text evidence="4">The sequence shown here is derived from an EMBL/GenBank/DDBJ whole genome shotgun (WGS) entry which is preliminary data.</text>
</comment>
<keyword evidence="3" id="KW-0732">Signal</keyword>
<dbReference type="Gene3D" id="3.40.50.150">
    <property type="entry name" value="Vaccinia Virus protein VP39"/>
    <property type="match status" value="1"/>
</dbReference>
<keyword evidence="2" id="KW-0808">Transferase</keyword>
<dbReference type="PANTHER" id="PTHR43648">
    <property type="entry name" value="ELECTRON TRANSFER FLAVOPROTEIN BETA SUBUNIT LYSINE METHYLTRANSFERASE"/>
    <property type="match status" value="1"/>
</dbReference>
<name>A0A7V5H1X2_CALAY</name>
<dbReference type="InterPro" id="IPR050078">
    <property type="entry name" value="Ribosomal_L11_MeTrfase_PrmA"/>
</dbReference>
<evidence type="ECO:0008006" key="5">
    <source>
        <dbReference type="Google" id="ProtNLM"/>
    </source>
</evidence>
<dbReference type="PANTHER" id="PTHR43648:SF1">
    <property type="entry name" value="ELECTRON TRANSFER FLAVOPROTEIN BETA SUBUNIT LYSINE METHYLTRANSFERASE"/>
    <property type="match status" value="1"/>
</dbReference>
<dbReference type="EMBL" id="DRTD01000058">
    <property type="protein sequence ID" value="HHE54289.1"/>
    <property type="molecule type" value="Genomic_DNA"/>
</dbReference>
<dbReference type="GO" id="GO:0032259">
    <property type="term" value="P:methylation"/>
    <property type="evidence" value="ECO:0007669"/>
    <property type="project" value="UniProtKB-KW"/>
</dbReference>
<feature type="non-terminal residue" evidence="4">
    <location>
        <position position="144"/>
    </location>
</feature>
<keyword evidence="1" id="KW-0489">Methyltransferase</keyword>
<gene>
    <name evidence="4" type="ORF">ENL21_00790</name>
</gene>
<accession>A0A7V5H1X2</accession>
<evidence type="ECO:0000313" key="4">
    <source>
        <dbReference type="EMBL" id="HHE54289.1"/>
    </source>
</evidence>
<organism evidence="4">
    <name type="scientific">Caldithrix abyssi</name>
    <dbReference type="NCBI Taxonomy" id="187145"/>
    <lineage>
        <taxon>Bacteria</taxon>
        <taxon>Pseudomonadati</taxon>
        <taxon>Calditrichota</taxon>
        <taxon>Calditrichia</taxon>
        <taxon>Calditrichales</taxon>
        <taxon>Calditrichaceae</taxon>
        <taxon>Caldithrix</taxon>
    </lineage>
</organism>
<feature type="signal peptide" evidence="3">
    <location>
        <begin position="1"/>
        <end position="26"/>
    </location>
</feature>
<dbReference type="SUPFAM" id="SSF53335">
    <property type="entry name" value="S-adenosyl-L-methionine-dependent methyltransferases"/>
    <property type="match status" value="1"/>
</dbReference>
<protein>
    <recommendedName>
        <fullName evidence="5">50S ribosomal protein L11 methyltransferase</fullName>
    </recommendedName>
</protein>
<evidence type="ECO:0000256" key="3">
    <source>
        <dbReference type="SAM" id="SignalP"/>
    </source>
</evidence>
<sequence length="144" mass="16880">MNNRWISVTVLAAPFYLEALSASLFAAGAEGIKEEDNQFTIFFADQTWNQDLYLLLLKWFKEVIPDFDESRLVIETRQQENWLEKWKQGFKPFKVGKRIVVLPDWEDYQPASAEIVLKIAPKMAFGTGHHETTQLCLQVMERYY</sequence>
<dbReference type="GO" id="GO:0008276">
    <property type="term" value="F:protein methyltransferase activity"/>
    <property type="evidence" value="ECO:0007669"/>
    <property type="project" value="TreeGrafter"/>
</dbReference>
<reference evidence="4" key="1">
    <citation type="journal article" date="2020" name="mSystems">
        <title>Genome- and Community-Level Interaction Insights into Carbon Utilization and Element Cycling Functions of Hydrothermarchaeota in Hydrothermal Sediment.</title>
        <authorList>
            <person name="Zhou Z."/>
            <person name="Liu Y."/>
            <person name="Xu W."/>
            <person name="Pan J."/>
            <person name="Luo Z.H."/>
            <person name="Li M."/>
        </authorList>
    </citation>
    <scope>NUCLEOTIDE SEQUENCE [LARGE SCALE GENOMIC DNA]</scope>
    <source>
        <strain evidence="4">HyVt-76</strain>
    </source>
</reference>
<dbReference type="InterPro" id="IPR029063">
    <property type="entry name" value="SAM-dependent_MTases_sf"/>
</dbReference>
<evidence type="ECO:0000256" key="2">
    <source>
        <dbReference type="ARBA" id="ARBA00022679"/>
    </source>
</evidence>
<evidence type="ECO:0000256" key="1">
    <source>
        <dbReference type="ARBA" id="ARBA00022603"/>
    </source>
</evidence>
<feature type="chain" id="PRO_5030928561" description="50S ribosomal protein L11 methyltransferase" evidence="3">
    <location>
        <begin position="27"/>
        <end position="144"/>
    </location>
</feature>
<dbReference type="Pfam" id="PF06325">
    <property type="entry name" value="PrmA"/>
    <property type="match status" value="1"/>
</dbReference>
<dbReference type="AlphaFoldDB" id="A0A7V5H1X2"/>